<dbReference type="Gene3D" id="1.25.10.10">
    <property type="entry name" value="Leucine-rich Repeat Variant"/>
    <property type="match status" value="1"/>
</dbReference>
<name>A0AAD8KKF1_TARER</name>
<dbReference type="InterPro" id="IPR011989">
    <property type="entry name" value="ARM-like"/>
</dbReference>
<evidence type="ECO:0008006" key="6">
    <source>
        <dbReference type="Google" id="ProtNLM"/>
    </source>
</evidence>
<dbReference type="InterPro" id="IPR016024">
    <property type="entry name" value="ARM-type_fold"/>
</dbReference>
<dbReference type="InterPro" id="IPR000225">
    <property type="entry name" value="Armadillo"/>
</dbReference>
<dbReference type="SUPFAM" id="SSF48371">
    <property type="entry name" value="ARM repeat"/>
    <property type="match status" value="1"/>
</dbReference>
<dbReference type="Pfam" id="PF23005">
    <property type="entry name" value="DUF7032"/>
    <property type="match status" value="1"/>
</dbReference>
<keyword evidence="1" id="KW-0677">Repeat</keyword>
<accession>A0AAD8KKF1</accession>
<feature type="domain" description="DUF7032" evidence="2">
    <location>
        <begin position="16"/>
        <end position="120"/>
    </location>
</feature>
<protein>
    <recommendedName>
        <fullName evidence="6">Vacuolar protein 8</fullName>
    </recommendedName>
</protein>
<dbReference type="Pfam" id="PF25598">
    <property type="entry name" value="ARM_PUB"/>
    <property type="match status" value="1"/>
</dbReference>
<dbReference type="SMART" id="SM00185">
    <property type="entry name" value="ARM"/>
    <property type="match status" value="3"/>
</dbReference>
<dbReference type="PANTHER" id="PTHR46043">
    <property type="entry name" value="ARM REPEAT SUPERFAMILY PROTEIN"/>
    <property type="match status" value="1"/>
</dbReference>
<evidence type="ECO:0000259" key="2">
    <source>
        <dbReference type="Pfam" id="PF23005"/>
    </source>
</evidence>
<organism evidence="4 5">
    <name type="scientific">Tagetes erecta</name>
    <name type="common">African marigold</name>
    <dbReference type="NCBI Taxonomy" id="13708"/>
    <lineage>
        <taxon>Eukaryota</taxon>
        <taxon>Viridiplantae</taxon>
        <taxon>Streptophyta</taxon>
        <taxon>Embryophyta</taxon>
        <taxon>Tracheophyta</taxon>
        <taxon>Spermatophyta</taxon>
        <taxon>Magnoliopsida</taxon>
        <taxon>eudicotyledons</taxon>
        <taxon>Gunneridae</taxon>
        <taxon>Pentapetalae</taxon>
        <taxon>asterids</taxon>
        <taxon>campanulids</taxon>
        <taxon>Asterales</taxon>
        <taxon>Asteraceae</taxon>
        <taxon>Asteroideae</taxon>
        <taxon>Heliantheae alliance</taxon>
        <taxon>Tageteae</taxon>
        <taxon>Tagetes</taxon>
    </lineage>
</organism>
<evidence type="ECO:0000313" key="4">
    <source>
        <dbReference type="EMBL" id="KAK1424552.1"/>
    </source>
</evidence>
<keyword evidence="5" id="KW-1185">Reference proteome</keyword>
<comment type="caution">
    <text evidence="4">The sequence shown here is derived from an EMBL/GenBank/DDBJ whole genome shotgun (WGS) entry which is preliminary data.</text>
</comment>
<evidence type="ECO:0000259" key="3">
    <source>
        <dbReference type="Pfam" id="PF25598"/>
    </source>
</evidence>
<sequence>MVEETSNLAGSSILRQATNQISSLILLSHSIKVFSSKWKMIRTKLEEILSIITSIQSSIDDDTPLSSIFQSIEQTTEHCNTLGQKCIDHSYSGKLLMQSDLDIIVVKFDDYVKCLSEFVNADGFLSNGSHAIVVSRPAVTASRDDIRFYVKDLLCRFKIGRVEMKIQALISFNEVIQEDERYVRIAMEIDGLVHVLIKFLNSKEIGIQEEALKSVAVICGFDSYKSVLVGVGVVAPLIKVLETGSDLGKELSTRCLMKVTANCDNVWSVSAHGGVSALLKICENGCDEGGELVGLACGVLRNLVGVDEIRRFVVEERAIALAIKLVRSKNEGSQISAMEFIQVLASGNEFVRGLIVNEGGIRVLVRVLDPKSSYSSKAREKSMRALLILCSDSVGYMNSLKTYGFMDHILYFLHNGEVSVQESALMAASWLSATSDEFKKAMGDAGFIPELVKFLDAKSFEAREIAAETILRLVEVPRNQKRFVQNDQNVNLILQLVDPEEGNSSNRKVLLSIIMSLTICHEGRKKILSSGYLKNIEKLADDQVLDAKKIIRNLSSSRIRSIIRGIWHS</sequence>
<dbReference type="InterPro" id="IPR058678">
    <property type="entry name" value="ARM_PUB"/>
</dbReference>
<gene>
    <name evidence="4" type="ORF">QVD17_19884</name>
</gene>
<feature type="domain" description="U-box" evidence="3">
    <location>
        <begin position="326"/>
        <end position="531"/>
    </location>
</feature>
<dbReference type="Proteomes" id="UP001229421">
    <property type="component" value="Unassembled WGS sequence"/>
</dbReference>
<evidence type="ECO:0000313" key="5">
    <source>
        <dbReference type="Proteomes" id="UP001229421"/>
    </source>
</evidence>
<proteinExistence type="predicted"/>
<dbReference type="AlphaFoldDB" id="A0AAD8KKF1"/>
<dbReference type="InterPro" id="IPR054296">
    <property type="entry name" value="DUF7032"/>
</dbReference>
<dbReference type="EMBL" id="JAUHHV010000005">
    <property type="protein sequence ID" value="KAK1424552.1"/>
    <property type="molecule type" value="Genomic_DNA"/>
</dbReference>
<dbReference type="PANTHER" id="PTHR46043:SF5">
    <property type="entry name" value="ARM REPEAT SUPERFAMILY PROTEIN"/>
    <property type="match status" value="1"/>
</dbReference>
<reference evidence="4" key="1">
    <citation type="journal article" date="2023" name="bioRxiv">
        <title>Improved chromosome-level genome assembly for marigold (Tagetes erecta).</title>
        <authorList>
            <person name="Jiang F."/>
            <person name="Yuan L."/>
            <person name="Wang S."/>
            <person name="Wang H."/>
            <person name="Xu D."/>
            <person name="Wang A."/>
            <person name="Fan W."/>
        </authorList>
    </citation>
    <scope>NUCLEOTIDE SEQUENCE</scope>
    <source>
        <strain evidence="4">WSJ</strain>
        <tissue evidence="4">Leaf</tissue>
    </source>
</reference>
<evidence type="ECO:0000256" key="1">
    <source>
        <dbReference type="ARBA" id="ARBA00022737"/>
    </source>
</evidence>